<dbReference type="RefSeq" id="WP_133741567.1">
    <property type="nucleotide sequence ID" value="NZ_SNYN01000007.1"/>
</dbReference>
<dbReference type="AlphaFoldDB" id="A0A4R6V2A9"/>
<organism evidence="2 3">
    <name type="scientific">Actinorugispora endophytica</name>
    <dbReference type="NCBI Taxonomy" id="1605990"/>
    <lineage>
        <taxon>Bacteria</taxon>
        <taxon>Bacillati</taxon>
        <taxon>Actinomycetota</taxon>
        <taxon>Actinomycetes</taxon>
        <taxon>Streptosporangiales</taxon>
        <taxon>Nocardiopsidaceae</taxon>
        <taxon>Actinorugispora</taxon>
    </lineage>
</organism>
<comment type="caution">
    <text evidence="2">The sequence shown here is derived from an EMBL/GenBank/DDBJ whole genome shotgun (WGS) entry which is preliminary data.</text>
</comment>
<accession>A0A4R6V2A9</accession>
<feature type="region of interest" description="Disordered" evidence="1">
    <location>
        <begin position="224"/>
        <end position="260"/>
    </location>
</feature>
<proteinExistence type="predicted"/>
<evidence type="ECO:0000313" key="3">
    <source>
        <dbReference type="Proteomes" id="UP000295281"/>
    </source>
</evidence>
<dbReference type="Proteomes" id="UP000295281">
    <property type="component" value="Unassembled WGS sequence"/>
</dbReference>
<gene>
    <name evidence="2" type="ORF">EV190_10744</name>
</gene>
<dbReference type="EMBL" id="SNYN01000007">
    <property type="protein sequence ID" value="TDQ52214.1"/>
    <property type="molecule type" value="Genomic_DNA"/>
</dbReference>
<name>A0A4R6V2A9_9ACTN</name>
<protein>
    <submittedName>
        <fullName evidence="2">Uncharacterized protein</fullName>
    </submittedName>
</protein>
<evidence type="ECO:0000256" key="1">
    <source>
        <dbReference type="SAM" id="MobiDB-lite"/>
    </source>
</evidence>
<keyword evidence="3" id="KW-1185">Reference proteome</keyword>
<dbReference type="OrthoDB" id="3427155at2"/>
<reference evidence="2 3" key="1">
    <citation type="submission" date="2019-03" db="EMBL/GenBank/DDBJ databases">
        <title>Genomic Encyclopedia of Type Strains, Phase IV (KMG-IV): sequencing the most valuable type-strain genomes for metagenomic binning, comparative biology and taxonomic classification.</title>
        <authorList>
            <person name="Goeker M."/>
        </authorList>
    </citation>
    <scope>NUCLEOTIDE SEQUENCE [LARGE SCALE GENOMIC DNA]</scope>
    <source>
        <strain evidence="2 3">DSM 46770</strain>
    </source>
</reference>
<sequence>MFTFARTTAKAVILAAGTAGFIALGAGIASAAVLDGAAETRPQLSPEELTSVPGDLVGPYSPTLASLSDQVGGEVSDTAGVRDALRLVPADSARLLPVQERHAQRSAQPDRDIPTVDGLLDELAGIDATFTPVTDTNRHAQHSVLPDRDIPTVDGLLDELAGIDATFTPVTDTNRHAQSDRGFVERQVVGSPVTELPGDVPGLVQAAADDLPVRVPTQLENVGTGVLNAQPPVGRQSQVSPLPLRVSTPPTRPGSADLTVWPGTITETETARTAEQTVDGLVPSL</sequence>
<evidence type="ECO:0000313" key="2">
    <source>
        <dbReference type="EMBL" id="TDQ52214.1"/>
    </source>
</evidence>